<sequence length="464" mass="53016">MAAANPVTDLQDEATCSICLEYFRDPVSVECGHSFCRPCISEAWRGIYTNFSCPQCRKTSKWKKLRPNRQLANVVEISRRIVAQEQEVVVRKAELCTRHGEALKLYCEEDQIRLCAICRESWDHRHHCVLPADEVTQEFKGKLQSRLEPLRKELAKAQEAKSAEERKISTLTEKVRAEKHKCVRELAQLRQMLSDREHAMFTRLEEAEKRIALMGQGNVEKLGKKISSLTQLIAEIEQKSQQPAKEFLKDVSKTLSRSDYVTFQHPDPASSVKKYRTNSSLVIGPKDWIKNYRVSLTVDPLTAHVQLVLSRDKRTMKYVEDALFFSENPERFNGKPCALARQGFFHGLHYWEVEVGGGVYWTVGAAKESVRRKGTFMIKPSGGIWAIGLLGMYRDEYWAFTSTDTPLDPKESPSIIGVFLDCDKGQISFFNAKSMETLFVFNACFTEKIYPFFCVGAVGTELRL</sequence>
<evidence type="ECO:0000256" key="3">
    <source>
        <dbReference type="ARBA" id="ARBA00022833"/>
    </source>
</evidence>
<dbReference type="SUPFAM" id="SSF49899">
    <property type="entry name" value="Concanavalin A-like lectins/glucanases"/>
    <property type="match status" value="1"/>
</dbReference>
<dbReference type="Pfam" id="PF00622">
    <property type="entry name" value="SPRY"/>
    <property type="match status" value="1"/>
</dbReference>
<dbReference type="Pfam" id="PF15227">
    <property type="entry name" value="zf-C3HC4_4"/>
    <property type="match status" value="1"/>
</dbReference>
<dbReference type="Gene3D" id="3.30.160.60">
    <property type="entry name" value="Classic Zinc Finger"/>
    <property type="match status" value="1"/>
</dbReference>
<dbReference type="Gene3D" id="2.60.120.920">
    <property type="match status" value="1"/>
</dbReference>
<evidence type="ECO:0000256" key="1">
    <source>
        <dbReference type="ARBA" id="ARBA00022723"/>
    </source>
</evidence>
<dbReference type="InterPro" id="IPR017907">
    <property type="entry name" value="Znf_RING_CS"/>
</dbReference>
<dbReference type="CDD" id="cd19760">
    <property type="entry name" value="Bbox2_TRIM4-like"/>
    <property type="match status" value="1"/>
</dbReference>
<evidence type="ECO:0000259" key="7">
    <source>
        <dbReference type="PROSITE" id="PS50119"/>
    </source>
</evidence>
<feature type="coiled-coil region" evidence="5">
    <location>
        <begin position="140"/>
        <end position="174"/>
    </location>
</feature>
<proteinExistence type="predicted"/>
<dbReference type="SMART" id="SM00336">
    <property type="entry name" value="BBOX"/>
    <property type="match status" value="1"/>
</dbReference>
<dbReference type="AlphaFoldDB" id="A0A6P7XLC9"/>
<dbReference type="InterPro" id="IPR000315">
    <property type="entry name" value="Znf_B-box"/>
</dbReference>
<dbReference type="InterPro" id="IPR006574">
    <property type="entry name" value="PRY"/>
</dbReference>
<evidence type="ECO:0000259" key="8">
    <source>
        <dbReference type="PROSITE" id="PS50188"/>
    </source>
</evidence>
<dbReference type="GeneID" id="115466292"/>
<dbReference type="InterPro" id="IPR001841">
    <property type="entry name" value="Znf_RING"/>
</dbReference>
<dbReference type="Pfam" id="PF13765">
    <property type="entry name" value="PRY"/>
    <property type="match status" value="1"/>
</dbReference>
<dbReference type="PROSITE" id="PS50188">
    <property type="entry name" value="B302_SPRY"/>
    <property type="match status" value="1"/>
</dbReference>
<dbReference type="SUPFAM" id="SSF57850">
    <property type="entry name" value="RING/U-box"/>
    <property type="match status" value="1"/>
</dbReference>
<dbReference type="PRINTS" id="PR01407">
    <property type="entry name" value="BUTYPHLNCDUF"/>
</dbReference>
<keyword evidence="2 4" id="KW-0863">Zinc-finger</keyword>
<dbReference type="SUPFAM" id="SSF57845">
    <property type="entry name" value="B-box zinc-binding domain"/>
    <property type="match status" value="1"/>
</dbReference>
<evidence type="ECO:0000313" key="10">
    <source>
        <dbReference type="RefSeq" id="XP_030053313.1"/>
    </source>
</evidence>
<dbReference type="InterPro" id="IPR003877">
    <property type="entry name" value="SPRY_dom"/>
</dbReference>
<dbReference type="GO" id="GO:0008270">
    <property type="term" value="F:zinc ion binding"/>
    <property type="evidence" value="ECO:0007669"/>
    <property type="project" value="UniProtKB-KW"/>
</dbReference>
<gene>
    <name evidence="10" type="primary">LOC115466292</name>
</gene>
<dbReference type="PROSITE" id="PS50089">
    <property type="entry name" value="ZF_RING_2"/>
    <property type="match status" value="1"/>
</dbReference>
<reference evidence="10" key="1">
    <citation type="submission" date="2025-08" db="UniProtKB">
        <authorList>
            <consortium name="RefSeq"/>
        </authorList>
    </citation>
    <scope>IDENTIFICATION</scope>
</reference>
<dbReference type="InParanoid" id="A0A6P7XLC9"/>
<dbReference type="CDD" id="cd16594">
    <property type="entry name" value="RING-HC_TRIM7-like_C-IV"/>
    <property type="match status" value="1"/>
</dbReference>
<accession>A0A6P7XLC9</accession>
<dbReference type="FunFam" id="2.60.120.920:FF:000004">
    <property type="entry name" value="Butyrophilin subfamily 1 member A1"/>
    <property type="match status" value="1"/>
</dbReference>
<dbReference type="PROSITE" id="PS00518">
    <property type="entry name" value="ZF_RING_1"/>
    <property type="match status" value="1"/>
</dbReference>
<evidence type="ECO:0000259" key="6">
    <source>
        <dbReference type="PROSITE" id="PS50089"/>
    </source>
</evidence>
<dbReference type="InterPro" id="IPR013083">
    <property type="entry name" value="Znf_RING/FYVE/PHD"/>
</dbReference>
<protein>
    <submittedName>
        <fullName evidence="10">E3 ubiquitin-protein ligase TRIM39-like isoform X1</fullName>
    </submittedName>
</protein>
<dbReference type="InterPro" id="IPR003879">
    <property type="entry name" value="Butyrophylin_SPRY"/>
</dbReference>
<dbReference type="InterPro" id="IPR043136">
    <property type="entry name" value="B30.2/SPRY_sf"/>
</dbReference>
<keyword evidence="5" id="KW-0175">Coiled coil</keyword>
<dbReference type="InterPro" id="IPR050143">
    <property type="entry name" value="TRIM/RBCC"/>
</dbReference>
<dbReference type="RefSeq" id="XP_030053313.1">
    <property type="nucleotide sequence ID" value="XM_030197453.1"/>
</dbReference>
<dbReference type="PROSITE" id="PS50119">
    <property type="entry name" value="ZF_BBOX"/>
    <property type="match status" value="1"/>
</dbReference>
<name>A0A6P7XLC9_9AMPH</name>
<keyword evidence="9" id="KW-1185">Reference proteome</keyword>
<evidence type="ECO:0000256" key="4">
    <source>
        <dbReference type="PROSITE-ProRule" id="PRU00024"/>
    </source>
</evidence>
<dbReference type="OrthoDB" id="654191at2759"/>
<dbReference type="SMART" id="SM00589">
    <property type="entry name" value="PRY"/>
    <property type="match status" value="1"/>
</dbReference>
<keyword evidence="3" id="KW-0862">Zinc</keyword>
<feature type="domain" description="RING-type" evidence="6">
    <location>
        <begin position="16"/>
        <end position="57"/>
    </location>
</feature>
<keyword evidence="1" id="KW-0479">Metal-binding</keyword>
<dbReference type="KEGG" id="muo:115466292"/>
<feature type="domain" description="B30.2/SPRY" evidence="8">
    <location>
        <begin position="276"/>
        <end position="464"/>
    </location>
</feature>
<dbReference type="Gene3D" id="3.30.40.10">
    <property type="entry name" value="Zinc/RING finger domain, C3HC4 (zinc finger)"/>
    <property type="match status" value="1"/>
</dbReference>
<dbReference type="PANTHER" id="PTHR24103">
    <property type="entry name" value="E3 UBIQUITIN-PROTEIN LIGASE TRIM"/>
    <property type="match status" value="1"/>
</dbReference>
<dbReference type="SMART" id="SM00184">
    <property type="entry name" value="RING"/>
    <property type="match status" value="1"/>
</dbReference>
<dbReference type="Proteomes" id="UP000515156">
    <property type="component" value="Chromosome 3"/>
</dbReference>
<dbReference type="InterPro" id="IPR013320">
    <property type="entry name" value="ConA-like_dom_sf"/>
</dbReference>
<dbReference type="InterPro" id="IPR001870">
    <property type="entry name" value="B30.2/SPRY"/>
</dbReference>
<feature type="domain" description="B box-type" evidence="7">
    <location>
        <begin position="91"/>
        <end position="132"/>
    </location>
</feature>
<evidence type="ECO:0000256" key="5">
    <source>
        <dbReference type="SAM" id="Coils"/>
    </source>
</evidence>
<evidence type="ECO:0000313" key="9">
    <source>
        <dbReference type="Proteomes" id="UP000515156"/>
    </source>
</evidence>
<dbReference type="Pfam" id="PF00643">
    <property type="entry name" value="zf-B_box"/>
    <property type="match status" value="1"/>
</dbReference>
<dbReference type="SMART" id="SM00449">
    <property type="entry name" value="SPRY"/>
    <property type="match status" value="1"/>
</dbReference>
<organism evidence="9 10">
    <name type="scientific">Microcaecilia unicolor</name>
    <dbReference type="NCBI Taxonomy" id="1415580"/>
    <lineage>
        <taxon>Eukaryota</taxon>
        <taxon>Metazoa</taxon>
        <taxon>Chordata</taxon>
        <taxon>Craniata</taxon>
        <taxon>Vertebrata</taxon>
        <taxon>Euteleostomi</taxon>
        <taxon>Amphibia</taxon>
        <taxon>Gymnophiona</taxon>
        <taxon>Siphonopidae</taxon>
        <taxon>Microcaecilia</taxon>
    </lineage>
</organism>
<evidence type="ECO:0000256" key="2">
    <source>
        <dbReference type="ARBA" id="ARBA00022771"/>
    </source>
</evidence>